<dbReference type="InterPro" id="IPR000032">
    <property type="entry name" value="HPr-like"/>
</dbReference>
<evidence type="ECO:0000256" key="5">
    <source>
        <dbReference type="ARBA" id="ARBA00033055"/>
    </source>
</evidence>
<feature type="domain" description="HPr" evidence="6">
    <location>
        <begin position="1"/>
        <end position="85"/>
    </location>
</feature>
<evidence type="ECO:0000256" key="2">
    <source>
        <dbReference type="ARBA" id="ARBA00020422"/>
    </source>
</evidence>
<name>A0ABP9RZY1_9GAMM</name>
<comment type="function">
    <text evidence="1">General (non sugar-specific) component of the phosphoenolpyruvate-dependent sugar phosphotransferase system (sugar PTS). This major carbohydrate active-transport system catalyzes the phosphorylation of incoming sugar substrates concomitantly with their translocation across the cell membrane. The phosphoryl group from phosphoenolpyruvate (PEP) is transferred to the phosphoryl carrier protein HPr by enzyme I. Phospho-HPr then transfers it to the PTS EIIA domain.</text>
</comment>
<evidence type="ECO:0000256" key="4">
    <source>
        <dbReference type="ARBA" id="ARBA00022597"/>
    </source>
</evidence>
<protein>
    <recommendedName>
        <fullName evidence="2">Phosphocarrier protein HPr</fullName>
    </recommendedName>
    <alternativeName>
        <fullName evidence="5">Histidine-containing protein</fullName>
    </alternativeName>
</protein>
<dbReference type="NCBIfam" id="TIGR01003">
    <property type="entry name" value="PTS_HPr_family"/>
    <property type="match status" value="1"/>
</dbReference>
<dbReference type="PROSITE" id="PS51350">
    <property type="entry name" value="PTS_HPR_DOM"/>
    <property type="match status" value="1"/>
</dbReference>
<dbReference type="Proteomes" id="UP001501600">
    <property type="component" value="Unassembled WGS sequence"/>
</dbReference>
<accession>A0ABP9RZY1</accession>
<dbReference type="RefSeq" id="WP_345316197.1">
    <property type="nucleotide sequence ID" value="NZ_BAABLF010000006.1"/>
</dbReference>
<comment type="caution">
    <text evidence="7">The sequence shown here is derived from an EMBL/GenBank/DDBJ whole genome shotgun (WGS) entry which is preliminary data.</text>
</comment>
<evidence type="ECO:0000313" key="7">
    <source>
        <dbReference type="EMBL" id="GAA5189687.1"/>
    </source>
</evidence>
<keyword evidence="4" id="KW-0762">Sugar transport</keyword>
<evidence type="ECO:0000259" key="6">
    <source>
        <dbReference type="PROSITE" id="PS51350"/>
    </source>
</evidence>
<dbReference type="EMBL" id="BAABLF010000006">
    <property type="protein sequence ID" value="GAA5189687.1"/>
    <property type="molecule type" value="Genomic_DNA"/>
</dbReference>
<keyword evidence="8" id="KW-1185">Reference proteome</keyword>
<evidence type="ECO:0000256" key="1">
    <source>
        <dbReference type="ARBA" id="ARBA00003681"/>
    </source>
</evidence>
<dbReference type="InterPro" id="IPR035895">
    <property type="entry name" value="HPr-like_sf"/>
</dbReference>
<dbReference type="PANTHER" id="PTHR33705">
    <property type="entry name" value="PHOSPHOCARRIER PROTEIN HPR"/>
    <property type="match status" value="1"/>
</dbReference>
<dbReference type="PRINTS" id="PR00107">
    <property type="entry name" value="PHOSPHOCPHPR"/>
</dbReference>
<evidence type="ECO:0000313" key="8">
    <source>
        <dbReference type="Proteomes" id="UP001501600"/>
    </source>
</evidence>
<dbReference type="PROSITE" id="PS00369">
    <property type="entry name" value="PTS_HPR_HIS"/>
    <property type="match status" value="1"/>
</dbReference>
<dbReference type="SUPFAM" id="SSF55594">
    <property type="entry name" value="HPr-like"/>
    <property type="match status" value="1"/>
</dbReference>
<organism evidence="7 8">
    <name type="scientific">Ferrimonas gelatinilytica</name>
    <dbReference type="NCBI Taxonomy" id="1255257"/>
    <lineage>
        <taxon>Bacteria</taxon>
        <taxon>Pseudomonadati</taxon>
        <taxon>Pseudomonadota</taxon>
        <taxon>Gammaproteobacteria</taxon>
        <taxon>Alteromonadales</taxon>
        <taxon>Ferrimonadaceae</taxon>
        <taxon>Ferrimonas</taxon>
    </lineage>
</organism>
<dbReference type="InterPro" id="IPR001020">
    <property type="entry name" value="PTS_HPr_His_P_site"/>
</dbReference>
<dbReference type="InterPro" id="IPR050399">
    <property type="entry name" value="HPr"/>
</dbReference>
<reference evidence="8" key="1">
    <citation type="journal article" date="2019" name="Int. J. Syst. Evol. Microbiol.">
        <title>The Global Catalogue of Microorganisms (GCM) 10K type strain sequencing project: providing services to taxonomists for standard genome sequencing and annotation.</title>
        <authorList>
            <consortium name="The Broad Institute Genomics Platform"/>
            <consortium name="The Broad Institute Genome Sequencing Center for Infectious Disease"/>
            <person name="Wu L."/>
            <person name="Ma J."/>
        </authorList>
    </citation>
    <scope>NUCLEOTIDE SEQUENCE [LARGE SCALE GENOMIC DNA]</scope>
    <source>
        <strain evidence="8">JCM 18720</strain>
    </source>
</reference>
<dbReference type="Gene3D" id="3.30.1340.10">
    <property type="entry name" value="HPr-like"/>
    <property type="match status" value="1"/>
</dbReference>
<keyword evidence="3" id="KW-0813">Transport</keyword>
<proteinExistence type="predicted"/>
<dbReference type="Pfam" id="PF00381">
    <property type="entry name" value="PTS-HPr"/>
    <property type="match status" value="1"/>
</dbReference>
<gene>
    <name evidence="7" type="primary">ptsH</name>
    <name evidence="7" type="ORF">GCM10025772_12650</name>
</gene>
<dbReference type="PANTHER" id="PTHR33705:SF1">
    <property type="entry name" value="PHOSPHOCARRIER PROTEIN HPR"/>
    <property type="match status" value="1"/>
</dbReference>
<sequence length="85" mass="9336">MQQRDVTIRAPHGLHTRPAALLVKAAQQYPCDITIHSDGRRASAKSLFRLQTLNLRQGTTIRLCAEGPQSDEAVETLATLLAELT</sequence>
<dbReference type="CDD" id="cd00367">
    <property type="entry name" value="PTS-HPr_like"/>
    <property type="match status" value="1"/>
</dbReference>
<evidence type="ECO:0000256" key="3">
    <source>
        <dbReference type="ARBA" id="ARBA00022448"/>
    </source>
</evidence>